<evidence type="ECO:0000256" key="1">
    <source>
        <dbReference type="ARBA" id="ARBA00004127"/>
    </source>
</evidence>
<comment type="subcellular location">
    <subcellularLocation>
        <location evidence="1">Endomembrane system</location>
        <topology evidence="1">Multi-pass membrane protein</topology>
    </subcellularLocation>
</comment>
<keyword evidence="3" id="KW-1133">Transmembrane helix</keyword>
<dbReference type="GO" id="GO:0003677">
    <property type="term" value="F:DNA binding"/>
    <property type="evidence" value="ECO:0007669"/>
    <property type="project" value="UniProtKB-KW"/>
</dbReference>
<dbReference type="SMART" id="SM00530">
    <property type="entry name" value="HTH_XRE"/>
    <property type="match status" value="1"/>
</dbReference>
<proteinExistence type="predicted"/>
<keyword evidence="4" id="KW-0472">Membrane</keyword>
<name>A0A383RA79_PAEAL</name>
<evidence type="ECO:0000313" key="7">
    <source>
        <dbReference type="Proteomes" id="UP000304148"/>
    </source>
</evidence>
<dbReference type="Gene3D" id="1.10.260.40">
    <property type="entry name" value="lambda repressor-like DNA-binding domains"/>
    <property type="match status" value="1"/>
</dbReference>
<dbReference type="Pfam" id="PF06803">
    <property type="entry name" value="DUF1232"/>
    <property type="match status" value="1"/>
</dbReference>
<evidence type="ECO:0000259" key="5">
    <source>
        <dbReference type="PROSITE" id="PS50943"/>
    </source>
</evidence>
<dbReference type="InterPro" id="IPR010652">
    <property type="entry name" value="DUF1232"/>
</dbReference>
<keyword evidence="6" id="KW-0238">DNA-binding</keyword>
<dbReference type="GO" id="GO:0012505">
    <property type="term" value="C:endomembrane system"/>
    <property type="evidence" value="ECO:0007669"/>
    <property type="project" value="UniProtKB-SubCell"/>
</dbReference>
<accession>A0A383RA79</accession>
<dbReference type="CDD" id="cd00093">
    <property type="entry name" value="HTH_XRE"/>
    <property type="match status" value="1"/>
</dbReference>
<dbReference type="Proteomes" id="UP000304148">
    <property type="component" value="Chromosome"/>
</dbReference>
<dbReference type="PROSITE" id="PS50943">
    <property type="entry name" value="HTH_CROC1"/>
    <property type="match status" value="1"/>
</dbReference>
<sequence>MIAIGQSNPLGDLLKKSMKEHSLSMRKLGERTGMDTATISRIINGKQPAKIHHLTSFSKHLSIPVEQLMEAVGVEFGKLSTVPVVPIGDELQEDSLQFILKSIQLLDYPFTKEHVRLELDKYEQYAQTNEGDRMIRDNFHAKVKEVSGWGPFIDQLNDAYTQYCSEQATVEERAVLGSALLYFILSADIIPDYLFPIGYIDDVMAVQLAMERLMALQAAERIVEK</sequence>
<dbReference type="InterPro" id="IPR001387">
    <property type="entry name" value="Cro/C1-type_HTH"/>
</dbReference>
<evidence type="ECO:0000313" key="6">
    <source>
        <dbReference type="EMBL" id="SYX83482.1"/>
    </source>
</evidence>
<dbReference type="SUPFAM" id="SSF47413">
    <property type="entry name" value="lambda repressor-like DNA-binding domains"/>
    <property type="match status" value="1"/>
</dbReference>
<evidence type="ECO:0000256" key="2">
    <source>
        <dbReference type="ARBA" id="ARBA00022692"/>
    </source>
</evidence>
<protein>
    <submittedName>
        <fullName evidence="6">DNA-binding protein</fullName>
    </submittedName>
</protein>
<feature type="domain" description="HTH cro/C1-type" evidence="5">
    <location>
        <begin position="14"/>
        <end position="68"/>
    </location>
</feature>
<dbReference type="AlphaFoldDB" id="A0A383RA79"/>
<dbReference type="Pfam" id="PF01381">
    <property type="entry name" value="HTH_3"/>
    <property type="match status" value="1"/>
</dbReference>
<evidence type="ECO:0000256" key="3">
    <source>
        <dbReference type="ARBA" id="ARBA00022989"/>
    </source>
</evidence>
<organism evidence="6 7">
    <name type="scientific">Paenibacillus alvei</name>
    <name type="common">Bacillus alvei</name>
    <dbReference type="NCBI Taxonomy" id="44250"/>
    <lineage>
        <taxon>Bacteria</taxon>
        <taxon>Bacillati</taxon>
        <taxon>Bacillota</taxon>
        <taxon>Bacilli</taxon>
        <taxon>Bacillales</taxon>
        <taxon>Paenibacillaceae</taxon>
        <taxon>Paenibacillus</taxon>
    </lineage>
</organism>
<reference evidence="7" key="1">
    <citation type="submission" date="2018-08" db="EMBL/GenBank/DDBJ databases">
        <authorList>
            <person name="Chevrot R."/>
        </authorList>
    </citation>
    <scope>NUCLEOTIDE SEQUENCE [LARGE SCALE GENOMIC DNA]</scope>
</reference>
<dbReference type="EMBL" id="LS992241">
    <property type="protein sequence ID" value="SYX83482.1"/>
    <property type="molecule type" value="Genomic_DNA"/>
</dbReference>
<keyword evidence="2" id="KW-0812">Transmembrane</keyword>
<gene>
    <name evidence="6" type="ORF">PBLR_11904</name>
</gene>
<dbReference type="InterPro" id="IPR010982">
    <property type="entry name" value="Lambda_DNA-bd_dom_sf"/>
</dbReference>
<evidence type="ECO:0000256" key="4">
    <source>
        <dbReference type="ARBA" id="ARBA00023136"/>
    </source>
</evidence>